<evidence type="ECO:0000313" key="10">
    <source>
        <dbReference type="Proteomes" id="UP000568109"/>
    </source>
</evidence>
<keyword evidence="5 7" id="KW-0238">DNA-binding</keyword>
<dbReference type="GO" id="GO:0008270">
    <property type="term" value="F:zinc ion binding"/>
    <property type="evidence" value="ECO:0007669"/>
    <property type="project" value="UniProtKB-UniRule"/>
</dbReference>
<reference evidence="9 10" key="1">
    <citation type="submission" date="2020-06" db="EMBL/GenBank/DDBJ databases">
        <title>Draft genome sequence of Candidatus Phytoplasma pruni (X-disease group, subgroup 16SrIII-B) strain ChTDIII from Argentina.</title>
        <authorList>
            <person name="Fernandez F.D."/>
            <person name="Zuebert C."/>
            <person name="Huettel B."/>
            <person name="Kube M."/>
            <person name="Conci L.R."/>
        </authorList>
    </citation>
    <scope>NUCLEOTIDE SEQUENCE [LARGE SCALE GENOMIC DNA]</scope>
    <source>
        <strain evidence="9 10">ChTDIII</strain>
    </source>
</reference>
<comment type="similarity">
    <text evidence="7">Belongs to the helicase family. PriA subfamily.</text>
</comment>
<dbReference type="PANTHER" id="PTHR30580">
    <property type="entry name" value="PRIMOSOMAL PROTEIN N"/>
    <property type="match status" value="1"/>
</dbReference>
<protein>
    <recommendedName>
        <fullName evidence="7">Replication restart protein PriA</fullName>
    </recommendedName>
    <alternativeName>
        <fullName evidence="7">ATP-dependent DNA helicase PriA</fullName>
        <ecNumber evidence="7">5.6.2.4</ecNumber>
    </alternativeName>
    <alternativeName>
        <fullName evidence="7">DNA 3'-5' helicase PriA</fullName>
    </alternativeName>
</protein>
<comment type="catalytic activity">
    <reaction evidence="7">
        <text>ATP + H2O = ADP + phosphate + H(+)</text>
        <dbReference type="Rhea" id="RHEA:13065"/>
        <dbReference type="ChEBI" id="CHEBI:15377"/>
        <dbReference type="ChEBI" id="CHEBI:15378"/>
        <dbReference type="ChEBI" id="CHEBI:30616"/>
        <dbReference type="ChEBI" id="CHEBI:43474"/>
        <dbReference type="ChEBI" id="CHEBI:456216"/>
        <dbReference type="EC" id="5.6.2.4"/>
    </reaction>
</comment>
<dbReference type="PANTHER" id="PTHR30580:SF1">
    <property type="entry name" value="COMF OPERON PROTEIN 1"/>
    <property type="match status" value="1"/>
</dbReference>
<feature type="binding site" evidence="7">
    <location>
        <position position="472"/>
    </location>
    <ligand>
        <name>Zn(2+)</name>
        <dbReference type="ChEBI" id="CHEBI:29105"/>
        <label>2</label>
    </ligand>
</feature>
<keyword evidence="1 7" id="KW-0547">Nucleotide-binding</keyword>
<comment type="function">
    <text evidence="7">Initiates the restart of stalled replication forks, which reloads the replicative helicase on sites other than the origin of replication. Recognizes and binds to abandoned replication forks and remodels them to uncover a helicase loading site. Promotes assembly of the primosome at these replication forks.</text>
</comment>
<dbReference type="Pfam" id="PF17764">
    <property type="entry name" value="PriA_3primeBD"/>
    <property type="match status" value="1"/>
</dbReference>
<evidence type="ECO:0000256" key="1">
    <source>
        <dbReference type="ARBA" id="ARBA00022741"/>
    </source>
</evidence>
<dbReference type="HAMAP" id="MF_00983">
    <property type="entry name" value="PriA"/>
    <property type="match status" value="1"/>
</dbReference>
<keyword evidence="7" id="KW-0235">DNA replication</keyword>
<sequence>MFAEIIIDVESASLNQCFDYVIPTELEPLVKKGMRVIVSFGKQNTHRLGYIVKIKSTSKLAKKPILELLDKTPFFDEEMFLLADEILKIPFTLKSSVYRTIFPKSLLVPYVKKIIVLQEELIPSEIKTYLEKNKWLLKVEKESLNKELQKLKNQKIIDIITITKDDLKELSYENMIKKTVRKKKSSLIGDKKKVSEELVNKEIVLTSHQQAVFDKIDLFRQQTYLLYYDSDLDKTHLYLKLIAQNLANQKQILLLVPEIILIKQLVAQIKTFFPNLPISVLNGEMTHLENFKQNQAIKEQKINLVIGTRMAVFSPLNNLGTIIIDQEHDESLLEKEKIPNYDSKELAHIRSLYHKIPLILSSPTPSLESYYRFKKKEDELLVLKVNDKPKTMKLIDMREELKKGNLSPLSTELTQALEQNIENKRKNILFINSKGFSPFVLCRFCSYVPKCVKCQQSLTFFRSKNVLKCSFCGYSEKFTPKCPSCSEIAMKKVSLGIEYVEDFLQDKFPHSKIVRMDSETITNVKKYEKILNDFKKDKIDILLGTQIIAKNFNFSNVSLVGIIMADILLNIPHFKASEKTFQLLTHMAKHAQEEQVMVQSYDTQHYAITSAVNYNINYFLKTNLQERKTSQNPPFVFVSKIMIAHRFINNVLNIAHNLKKILENNVYHKIKVLGPSIPLIPKKNNLYRVLLTIKYNDWPLNLDFIIKNHLQKDALLLFDRFANII</sequence>
<dbReference type="InterPro" id="IPR042115">
    <property type="entry name" value="PriA_3primeBD_sf"/>
</dbReference>
<dbReference type="EC" id="5.6.2.4" evidence="7"/>
<proteinExistence type="inferred from homology"/>
<feature type="binding site" evidence="7">
    <location>
        <position position="442"/>
    </location>
    <ligand>
        <name>Zn(2+)</name>
        <dbReference type="ChEBI" id="CHEBI:29105"/>
        <label>1</label>
    </ligand>
</feature>
<name>A0A851HAB5_9MOLU</name>
<feature type="binding site" evidence="7">
    <location>
        <position position="469"/>
    </location>
    <ligand>
        <name>Zn(2+)</name>
        <dbReference type="ChEBI" id="CHEBI:29105"/>
        <label>2</label>
    </ligand>
</feature>
<dbReference type="Gene3D" id="3.40.1440.60">
    <property type="entry name" value="PriA, 3(prime) DNA-binding domain"/>
    <property type="match status" value="1"/>
</dbReference>
<comment type="subunit">
    <text evidence="7">Component of the replication restart primosome.</text>
</comment>
<feature type="binding site" evidence="7">
    <location>
        <position position="445"/>
    </location>
    <ligand>
        <name>Zn(2+)</name>
        <dbReference type="ChEBI" id="CHEBI:29105"/>
        <label>1</label>
    </ligand>
</feature>
<comment type="caution">
    <text evidence="9">The sequence shown here is derived from an EMBL/GenBank/DDBJ whole genome shotgun (WGS) entry which is preliminary data.</text>
</comment>
<feature type="binding site" evidence="7">
    <location>
        <position position="485"/>
    </location>
    <ligand>
        <name>Zn(2+)</name>
        <dbReference type="ChEBI" id="CHEBI:29105"/>
        <label>1</label>
    </ligand>
</feature>
<evidence type="ECO:0000313" key="9">
    <source>
        <dbReference type="EMBL" id="NWN45892.1"/>
    </source>
</evidence>
<dbReference type="PROSITE" id="PS51192">
    <property type="entry name" value="HELICASE_ATP_BIND_1"/>
    <property type="match status" value="1"/>
</dbReference>
<dbReference type="Gene3D" id="3.40.50.300">
    <property type="entry name" value="P-loop containing nucleotide triphosphate hydrolases"/>
    <property type="match status" value="2"/>
</dbReference>
<dbReference type="GO" id="GO:0003677">
    <property type="term" value="F:DNA binding"/>
    <property type="evidence" value="ECO:0007669"/>
    <property type="project" value="UniProtKB-UniRule"/>
</dbReference>
<evidence type="ECO:0000256" key="2">
    <source>
        <dbReference type="ARBA" id="ARBA00022801"/>
    </source>
</evidence>
<keyword evidence="7" id="KW-0479">Metal-binding</keyword>
<dbReference type="InterPro" id="IPR005259">
    <property type="entry name" value="PriA"/>
</dbReference>
<feature type="domain" description="Helicase ATP-binding" evidence="8">
    <location>
        <begin position="215"/>
        <end position="383"/>
    </location>
</feature>
<keyword evidence="10" id="KW-1185">Reference proteome</keyword>
<dbReference type="NCBIfam" id="TIGR00595">
    <property type="entry name" value="priA"/>
    <property type="match status" value="1"/>
</dbReference>
<feature type="binding site" evidence="7">
    <location>
        <position position="482"/>
    </location>
    <ligand>
        <name>Zn(2+)</name>
        <dbReference type="ChEBI" id="CHEBI:29105"/>
        <label>1</label>
    </ligand>
</feature>
<dbReference type="EMBL" id="JABUOH010000051">
    <property type="protein sequence ID" value="NWN45892.1"/>
    <property type="molecule type" value="Genomic_DNA"/>
</dbReference>
<feature type="binding site" evidence="7">
    <location>
        <position position="454"/>
    </location>
    <ligand>
        <name>Zn(2+)</name>
        <dbReference type="ChEBI" id="CHEBI:29105"/>
        <label>2</label>
    </ligand>
</feature>
<dbReference type="GO" id="GO:0006270">
    <property type="term" value="P:DNA replication initiation"/>
    <property type="evidence" value="ECO:0007669"/>
    <property type="project" value="TreeGrafter"/>
</dbReference>
<dbReference type="GO" id="GO:0005524">
    <property type="term" value="F:ATP binding"/>
    <property type="evidence" value="ECO:0007669"/>
    <property type="project" value="UniProtKB-UniRule"/>
</dbReference>
<organism evidence="9 10">
    <name type="scientific">Candidatus Phytoplasma pruni</name>
    <dbReference type="NCBI Taxonomy" id="479893"/>
    <lineage>
        <taxon>Bacteria</taxon>
        <taxon>Bacillati</taxon>
        <taxon>Mycoplasmatota</taxon>
        <taxon>Mollicutes</taxon>
        <taxon>Acholeplasmatales</taxon>
        <taxon>Acholeplasmataceae</taxon>
        <taxon>Candidatus Phytoplasma</taxon>
        <taxon>16SrIII (X-disease group)</taxon>
    </lineage>
</organism>
<evidence type="ECO:0000259" key="8">
    <source>
        <dbReference type="PROSITE" id="PS51192"/>
    </source>
</evidence>
<evidence type="ECO:0000256" key="6">
    <source>
        <dbReference type="ARBA" id="ARBA00023235"/>
    </source>
</evidence>
<evidence type="ECO:0000256" key="3">
    <source>
        <dbReference type="ARBA" id="ARBA00022806"/>
    </source>
</evidence>
<dbReference type="InterPro" id="IPR041222">
    <property type="entry name" value="PriA_3primeBD"/>
</dbReference>
<comment type="cofactor">
    <cofactor evidence="7">
        <name>Zn(2+)</name>
        <dbReference type="ChEBI" id="CHEBI:29105"/>
    </cofactor>
    <text evidence="7">Binds 2 zinc ions per subunit.</text>
</comment>
<dbReference type="SUPFAM" id="SSF52540">
    <property type="entry name" value="P-loop containing nucleoside triphosphate hydrolases"/>
    <property type="match status" value="2"/>
</dbReference>
<dbReference type="InterPro" id="IPR011545">
    <property type="entry name" value="DEAD/DEAH_box_helicase_dom"/>
</dbReference>
<dbReference type="GO" id="GO:0006310">
    <property type="term" value="P:DNA recombination"/>
    <property type="evidence" value="ECO:0007669"/>
    <property type="project" value="InterPro"/>
</dbReference>
<keyword evidence="7" id="KW-0862">Zinc</keyword>
<dbReference type="Pfam" id="PF00270">
    <property type="entry name" value="DEAD"/>
    <property type="match status" value="1"/>
</dbReference>
<dbReference type="InterPro" id="IPR014001">
    <property type="entry name" value="Helicase_ATP-bd"/>
</dbReference>
<dbReference type="Pfam" id="PF18074">
    <property type="entry name" value="PriA_C"/>
    <property type="match status" value="1"/>
</dbReference>
<comment type="catalytic activity">
    <reaction evidence="7">
        <text>Couples ATP hydrolysis with the unwinding of duplex DNA by translocating in the 3'-5' direction.</text>
        <dbReference type="EC" id="5.6.2.4"/>
    </reaction>
</comment>
<keyword evidence="2 7" id="KW-0378">Hydrolase</keyword>
<evidence type="ECO:0000256" key="7">
    <source>
        <dbReference type="HAMAP-Rule" id="MF_00983"/>
    </source>
</evidence>
<dbReference type="InterPro" id="IPR041236">
    <property type="entry name" value="PriA_C"/>
</dbReference>
<accession>A0A851HAB5</accession>
<dbReference type="InterPro" id="IPR027417">
    <property type="entry name" value="P-loop_NTPase"/>
</dbReference>
<dbReference type="GO" id="GO:0016787">
    <property type="term" value="F:hydrolase activity"/>
    <property type="evidence" value="ECO:0007669"/>
    <property type="project" value="UniProtKB-KW"/>
</dbReference>
<keyword evidence="3 7" id="KW-0347">Helicase</keyword>
<dbReference type="Proteomes" id="UP000568109">
    <property type="component" value="Unassembled WGS sequence"/>
</dbReference>
<gene>
    <name evidence="7 9" type="primary">priA</name>
    <name evidence="9" type="ORF">HR065_02230</name>
</gene>
<dbReference type="RefSeq" id="WP_178734280.1">
    <property type="nucleotide sequence ID" value="NZ_JABUOH010000051.1"/>
</dbReference>
<evidence type="ECO:0000256" key="5">
    <source>
        <dbReference type="ARBA" id="ARBA00023125"/>
    </source>
</evidence>
<keyword evidence="7" id="KW-0639">Primosome</keyword>
<feature type="binding site" evidence="7">
    <location>
        <position position="451"/>
    </location>
    <ligand>
        <name>Zn(2+)</name>
        <dbReference type="ChEBI" id="CHEBI:29105"/>
        <label>2</label>
    </ligand>
</feature>
<keyword evidence="4 7" id="KW-0067">ATP-binding</keyword>
<dbReference type="GO" id="GO:0006302">
    <property type="term" value="P:double-strand break repair"/>
    <property type="evidence" value="ECO:0007669"/>
    <property type="project" value="InterPro"/>
</dbReference>
<dbReference type="GO" id="GO:0006269">
    <property type="term" value="P:DNA replication, synthesis of primer"/>
    <property type="evidence" value="ECO:0007669"/>
    <property type="project" value="UniProtKB-KW"/>
</dbReference>
<evidence type="ECO:0000256" key="4">
    <source>
        <dbReference type="ARBA" id="ARBA00022840"/>
    </source>
</evidence>
<dbReference type="AlphaFoldDB" id="A0A851HAB5"/>
<dbReference type="GO" id="GO:1990077">
    <property type="term" value="C:primosome complex"/>
    <property type="evidence" value="ECO:0007669"/>
    <property type="project" value="UniProtKB-UniRule"/>
</dbReference>
<keyword evidence="6 7" id="KW-0413">Isomerase</keyword>
<dbReference type="GO" id="GO:0043138">
    <property type="term" value="F:3'-5' DNA helicase activity"/>
    <property type="evidence" value="ECO:0007669"/>
    <property type="project" value="UniProtKB-EC"/>
</dbReference>